<comment type="caution">
    <text evidence="2">The sequence shown here is derived from an EMBL/GenBank/DDBJ whole genome shotgun (WGS) entry which is preliminary data.</text>
</comment>
<dbReference type="Proteomes" id="UP001500635">
    <property type="component" value="Unassembled WGS sequence"/>
</dbReference>
<evidence type="ECO:0008006" key="4">
    <source>
        <dbReference type="Google" id="ProtNLM"/>
    </source>
</evidence>
<sequence>MRVEWDHAGGEPTVTVGTHTESVPPFVLEDDCTGPILGDPIGTHRDVTFVRRAPRGRWPLLSVDGSGFALMQPAGGGLWWRTESLPEDAVVAYRYAECHPDTDLPDDAELGRRARPDRARGVPRLPALDGGEASVLVMPGAPDWAHWPAWGPDGGRWCPDDLGGGRRCRVRLGSAVPRALLIAFDGDVWSRLPLGAALPPDVDAVAVCGDADPDEATRLVEGAIAAWGRARGLMPRPVTVVAGQGGSTAAAAVVFADRPDLVDAAVVQSPSGPLPVPGDGAGRRVLVHGSRPWAGRYAAGLRGAGAAVEHVAMVGRDGVAWWFPGLLHAVDVLGRPD</sequence>
<name>A0ABP8KAC2_9ACTN</name>
<feature type="compositionally biased region" description="Basic and acidic residues" evidence="1">
    <location>
        <begin position="109"/>
        <end position="120"/>
    </location>
</feature>
<reference evidence="3" key="1">
    <citation type="journal article" date="2019" name="Int. J. Syst. Evol. Microbiol.">
        <title>The Global Catalogue of Microorganisms (GCM) 10K type strain sequencing project: providing services to taxonomists for standard genome sequencing and annotation.</title>
        <authorList>
            <consortium name="The Broad Institute Genomics Platform"/>
            <consortium name="The Broad Institute Genome Sequencing Center for Infectious Disease"/>
            <person name="Wu L."/>
            <person name="Ma J."/>
        </authorList>
    </citation>
    <scope>NUCLEOTIDE SEQUENCE [LARGE SCALE GENOMIC DNA]</scope>
    <source>
        <strain evidence="3">JCM 17688</strain>
    </source>
</reference>
<evidence type="ECO:0000256" key="1">
    <source>
        <dbReference type="SAM" id="MobiDB-lite"/>
    </source>
</evidence>
<keyword evidence="3" id="KW-1185">Reference proteome</keyword>
<accession>A0ABP8KAC2</accession>
<protein>
    <recommendedName>
        <fullName evidence="4">Enterochelin esterase</fullName>
    </recommendedName>
</protein>
<proteinExistence type="predicted"/>
<organism evidence="2 3">
    <name type="scientific">Tsukamurella soli</name>
    <dbReference type="NCBI Taxonomy" id="644556"/>
    <lineage>
        <taxon>Bacteria</taxon>
        <taxon>Bacillati</taxon>
        <taxon>Actinomycetota</taxon>
        <taxon>Actinomycetes</taxon>
        <taxon>Mycobacteriales</taxon>
        <taxon>Tsukamurellaceae</taxon>
        <taxon>Tsukamurella</taxon>
    </lineage>
</organism>
<dbReference type="EMBL" id="BAABFR010000100">
    <property type="protein sequence ID" value="GAA4402688.1"/>
    <property type="molecule type" value="Genomic_DNA"/>
</dbReference>
<evidence type="ECO:0000313" key="3">
    <source>
        <dbReference type="Proteomes" id="UP001500635"/>
    </source>
</evidence>
<evidence type="ECO:0000313" key="2">
    <source>
        <dbReference type="EMBL" id="GAA4402688.1"/>
    </source>
</evidence>
<gene>
    <name evidence="2" type="ORF">GCM10023147_43550</name>
</gene>
<feature type="region of interest" description="Disordered" evidence="1">
    <location>
        <begin position="104"/>
        <end position="124"/>
    </location>
</feature>